<dbReference type="PROSITE" id="PS50111">
    <property type="entry name" value="CHEMOTAXIS_TRANSDUC_2"/>
    <property type="match status" value="1"/>
</dbReference>
<feature type="coiled-coil region" evidence="12">
    <location>
        <begin position="347"/>
        <end position="374"/>
    </location>
</feature>
<dbReference type="Proteomes" id="UP000030451">
    <property type="component" value="Unassembled WGS sequence"/>
</dbReference>
<evidence type="ECO:0000256" key="12">
    <source>
        <dbReference type="SAM" id="Coils"/>
    </source>
</evidence>
<dbReference type="SMART" id="SM00304">
    <property type="entry name" value="HAMP"/>
    <property type="match status" value="1"/>
</dbReference>
<dbReference type="STRING" id="379097.SE23_04880"/>
<dbReference type="SUPFAM" id="SSF58104">
    <property type="entry name" value="Methyl-accepting chemotaxis protein (MCP) signaling domain"/>
    <property type="match status" value="1"/>
</dbReference>
<comment type="caution">
    <text evidence="17">The sequence shown here is derived from an EMBL/GenBank/DDBJ whole genome shotgun (WGS) entry which is preliminary data.</text>
</comment>
<dbReference type="GO" id="GO:0006935">
    <property type="term" value="P:chemotaxis"/>
    <property type="evidence" value="ECO:0007669"/>
    <property type="project" value="UniProtKB-KW"/>
</dbReference>
<dbReference type="InterPro" id="IPR000727">
    <property type="entry name" value="T_SNARE_dom"/>
</dbReference>
<evidence type="ECO:0000259" key="15">
    <source>
        <dbReference type="PROSITE" id="PS50192"/>
    </source>
</evidence>
<dbReference type="InterPro" id="IPR003660">
    <property type="entry name" value="HAMP_dom"/>
</dbReference>
<dbReference type="Pfam" id="PF12729">
    <property type="entry name" value="4HB_MCP_1"/>
    <property type="match status" value="1"/>
</dbReference>
<dbReference type="Pfam" id="PF00015">
    <property type="entry name" value="MCPsignal"/>
    <property type="match status" value="1"/>
</dbReference>
<dbReference type="GO" id="GO:0005886">
    <property type="term" value="C:plasma membrane"/>
    <property type="evidence" value="ECO:0007669"/>
    <property type="project" value="UniProtKB-SubCell"/>
</dbReference>
<dbReference type="OrthoDB" id="2489132at2"/>
<dbReference type="InterPro" id="IPR004089">
    <property type="entry name" value="MCPsignal_dom"/>
</dbReference>
<dbReference type="GO" id="GO:0007165">
    <property type="term" value="P:signal transduction"/>
    <property type="evidence" value="ECO:0007669"/>
    <property type="project" value="UniProtKB-KW"/>
</dbReference>
<evidence type="ECO:0000256" key="5">
    <source>
        <dbReference type="ARBA" id="ARBA00022519"/>
    </source>
</evidence>
<evidence type="ECO:0000256" key="2">
    <source>
        <dbReference type="ARBA" id="ARBA00022475"/>
    </source>
</evidence>
<evidence type="ECO:0000256" key="8">
    <source>
        <dbReference type="ARBA" id="ARBA00023136"/>
    </source>
</evidence>
<dbReference type="SMART" id="SM00283">
    <property type="entry name" value="MA"/>
    <property type="match status" value="1"/>
</dbReference>
<feature type="domain" description="T-SNARE coiled-coil homology" evidence="15">
    <location>
        <begin position="463"/>
        <end position="512"/>
    </location>
</feature>
<feature type="transmembrane region" description="Helical" evidence="13">
    <location>
        <begin position="198"/>
        <end position="220"/>
    </location>
</feature>
<name>A0A0A5HUC1_PHOS4</name>
<evidence type="ECO:0000256" key="4">
    <source>
        <dbReference type="ARBA" id="ARBA00022500"/>
    </source>
</evidence>
<dbReference type="CDD" id="cd11386">
    <property type="entry name" value="MCP_signal"/>
    <property type="match status" value="1"/>
</dbReference>
<dbReference type="RefSeq" id="WP_038193046.1">
    <property type="nucleotide sequence ID" value="NZ_JRWP01000056.1"/>
</dbReference>
<dbReference type="EMBL" id="JRWP01000056">
    <property type="protein sequence ID" value="KGY07054.1"/>
    <property type="molecule type" value="Genomic_DNA"/>
</dbReference>
<gene>
    <name evidence="17" type="ORF">NM06_19215</name>
</gene>
<reference evidence="17 18" key="1">
    <citation type="submission" date="2014-10" db="EMBL/GenBank/DDBJ databases">
        <title>Genome sequencing of Vibrio sinaloensis T08.</title>
        <authorList>
            <person name="Chan K.-G."/>
            <person name="Mohamad N.I."/>
        </authorList>
    </citation>
    <scope>NUCLEOTIDE SEQUENCE [LARGE SCALE GENOMIC DNA]</scope>
    <source>
        <strain evidence="17 18">T08</strain>
    </source>
</reference>
<evidence type="ECO:0000256" key="6">
    <source>
        <dbReference type="ARBA" id="ARBA00022692"/>
    </source>
</evidence>
<dbReference type="AlphaFoldDB" id="A0A0A5HUC1"/>
<keyword evidence="5" id="KW-0997">Cell inner membrane</keyword>
<sequence>MFANKFTLQSRLIFAVLLPCLALIIIGITGFNSMSRIQLQSEKLFLNTSAPMRSMAEVASRIPRMRVGIDMMLLQDSSLRDKKGVLTRVKETREEDIPEMRQAIEYAVQAQATPELKQEVSKLLREFERMVAEELTPMLAVLENNDLESARQIYKAKYAKTYGVLKNHANKILDTLLVQAEAQYAQSEQDYSVGQTQLFTIIGMGLVISLIISAVTVLSLKRRVAYLQNSISHAAENMALNTRLELDGKDELSSIAASFNAFVSRVHESIKDVAMNSTQLAMTARQVSEHAGLTQGHCTNQRDRTTQVATAIHQLGATVSEIATNAAQAAEVAKEATSQAQSGSHVVGSAGEQISELKRELEQASEVVTSLANQVEDISSILDTIRGISEQTNLLALNAAIEAARAGEQGRGFAVVADEVRKLASLSADSTEEIQGVIDRLQGESNRAVSAMVNGRDQSLLVVTSAAEANESLHQIEQHITHISDQNIQVATATEEQSSVVGEINRNVEEINQFTGETAQVAEQLNASSEHLMQLSKQLDGLVSNFKI</sequence>
<evidence type="ECO:0000256" key="10">
    <source>
        <dbReference type="ARBA" id="ARBA00029447"/>
    </source>
</evidence>
<organism evidence="17 18">
    <name type="scientific">Photobacterium sp. (strain ATCC 43367)</name>
    <dbReference type="NCBI Taxonomy" id="379097"/>
    <lineage>
        <taxon>Bacteria</taxon>
        <taxon>Pseudomonadati</taxon>
        <taxon>Pseudomonadota</taxon>
        <taxon>Gammaproteobacteria</taxon>
        <taxon>Vibrionales</taxon>
        <taxon>Vibrionaceae</taxon>
        <taxon>Vibrio</taxon>
        <taxon>Vibrio oreintalis group</taxon>
    </lineage>
</organism>
<keyword evidence="8 13" id="KW-0472">Membrane</keyword>
<keyword evidence="12" id="KW-0175">Coiled coil</keyword>
<evidence type="ECO:0000313" key="18">
    <source>
        <dbReference type="Proteomes" id="UP000030451"/>
    </source>
</evidence>
<evidence type="ECO:0000259" key="14">
    <source>
        <dbReference type="PROSITE" id="PS50111"/>
    </source>
</evidence>
<dbReference type="PANTHER" id="PTHR32089:SF39">
    <property type="entry name" value="METHYL-ACCEPTING CHEMOTAXIS PROTEIN HLYB"/>
    <property type="match status" value="1"/>
</dbReference>
<dbReference type="PROSITE" id="PS50885">
    <property type="entry name" value="HAMP"/>
    <property type="match status" value="1"/>
</dbReference>
<comment type="subcellular location">
    <subcellularLocation>
        <location evidence="1">Cell inner membrane</location>
        <topology evidence="1">Multi-pass membrane protein</topology>
    </subcellularLocation>
</comment>
<comment type="similarity">
    <text evidence="10">Belongs to the methyl-accepting chemotaxis (MCP) protein family.</text>
</comment>
<keyword evidence="3" id="KW-0488">Methylation</keyword>
<evidence type="ECO:0000256" key="1">
    <source>
        <dbReference type="ARBA" id="ARBA00004429"/>
    </source>
</evidence>
<dbReference type="InterPro" id="IPR024478">
    <property type="entry name" value="HlyB_4HB_MCP"/>
</dbReference>
<dbReference type="FunFam" id="1.10.287.950:FF:000001">
    <property type="entry name" value="Methyl-accepting chemotaxis sensory transducer"/>
    <property type="match status" value="1"/>
</dbReference>
<evidence type="ECO:0000256" key="7">
    <source>
        <dbReference type="ARBA" id="ARBA00022989"/>
    </source>
</evidence>
<proteinExistence type="inferred from homology"/>
<evidence type="ECO:0000256" key="13">
    <source>
        <dbReference type="SAM" id="Phobius"/>
    </source>
</evidence>
<keyword evidence="7 13" id="KW-1133">Transmembrane helix</keyword>
<accession>A0A0A5HUC1</accession>
<feature type="transmembrane region" description="Helical" evidence="13">
    <location>
        <begin position="12"/>
        <end position="31"/>
    </location>
</feature>
<dbReference type="InterPro" id="IPR004090">
    <property type="entry name" value="Chemotax_Me-accpt_rcpt"/>
</dbReference>
<evidence type="ECO:0000313" key="17">
    <source>
        <dbReference type="EMBL" id="KGY07054.1"/>
    </source>
</evidence>
<feature type="domain" description="HAMP" evidence="16">
    <location>
        <begin position="218"/>
        <end position="271"/>
    </location>
</feature>
<evidence type="ECO:0000256" key="11">
    <source>
        <dbReference type="PROSITE-ProRule" id="PRU00284"/>
    </source>
</evidence>
<keyword evidence="9 11" id="KW-0807">Transducer</keyword>
<keyword evidence="6 13" id="KW-0812">Transmembrane</keyword>
<dbReference type="PRINTS" id="PR00260">
    <property type="entry name" value="CHEMTRNSDUCR"/>
</dbReference>
<dbReference type="Gene3D" id="1.10.287.950">
    <property type="entry name" value="Methyl-accepting chemotaxis protein"/>
    <property type="match status" value="1"/>
</dbReference>
<dbReference type="Pfam" id="PF00672">
    <property type="entry name" value="HAMP"/>
    <property type="match status" value="1"/>
</dbReference>
<evidence type="ECO:0000256" key="9">
    <source>
        <dbReference type="ARBA" id="ARBA00023224"/>
    </source>
</evidence>
<feature type="domain" description="Methyl-accepting transducer" evidence="14">
    <location>
        <begin position="276"/>
        <end position="512"/>
    </location>
</feature>
<dbReference type="PANTHER" id="PTHR32089">
    <property type="entry name" value="METHYL-ACCEPTING CHEMOTAXIS PROTEIN MCPB"/>
    <property type="match status" value="1"/>
</dbReference>
<dbReference type="GO" id="GO:0004888">
    <property type="term" value="F:transmembrane signaling receptor activity"/>
    <property type="evidence" value="ECO:0007669"/>
    <property type="project" value="InterPro"/>
</dbReference>
<dbReference type="CDD" id="cd06225">
    <property type="entry name" value="HAMP"/>
    <property type="match status" value="1"/>
</dbReference>
<dbReference type="PROSITE" id="PS50192">
    <property type="entry name" value="T_SNARE"/>
    <property type="match status" value="1"/>
</dbReference>
<protein>
    <submittedName>
        <fullName evidence="17">Hemolysin</fullName>
    </submittedName>
</protein>
<keyword evidence="4" id="KW-0145">Chemotaxis</keyword>
<evidence type="ECO:0000259" key="16">
    <source>
        <dbReference type="PROSITE" id="PS50885"/>
    </source>
</evidence>
<keyword evidence="2" id="KW-1003">Cell membrane</keyword>
<evidence type="ECO:0000256" key="3">
    <source>
        <dbReference type="ARBA" id="ARBA00022481"/>
    </source>
</evidence>